<dbReference type="SUPFAM" id="SSF55008">
    <property type="entry name" value="HMA, heavy metal-associated domain"/>
    <property type="match status" value="1"/>
</dbReference>
<proteinExistence type="predicted"/>
<protein>
    <submittedName>
        <fullName evidence="2">Heavy-metal-associated domain-containing protein</fullName>
    </submittedName>
</protein>
<evidence type="ECO:0000313" key="3">
    <source>
        <dbReference type="Proteomes" id="UP001238805"/>
    </source>
</evidence>
<evidence type="ECO:0000259" key="1">
    <source>
        <dbReference type="PROSITE" id="PS50846"/>
    </source>
</evidence>
<dbReference type="PROSITE" id="PS50846">
    <property type="entry name" value="HMA_2"/>
    <property type="match status" value="1"/>
</dbReference>
<dbReference type="InterPro" id="IPR006121">
    <property type="entry name" value="HMA_dom"/>
</dbReference>
<dbReference type="CDD" id="cd00371">
    <property type="entry name" value="HMA"/>
    <property type="match status" value="1"/>
</dbReference>
<evidence type="ECO:0000313" key="2">
    <source>
        <dbReference type="EMBL" id="WIM70900.1"/>
    </source>
</evidence>
<dbReference type="Pfam" id="PF00403">
    <property type="entry name" value="HMA"/>
    <property type="match status" value="1"/>
</dbReference>
<gene>
    <name evidence="2" type="ORF">QP029_03515</name>
</gene>
<dbReference type="RefSeq" id="WP_284875480.1">
    <property type="nucleotide sequence ID" value="NZ_CP126970.1"/>
</dbReference>
<reference evidence="2 3" key="1">
    <citation type="submission" date="2023-05" db="EMBL/GenBank/DDBJ databases">
        <title>Corynebacterium suedekumii sp. nov. and Corynebacterium breve sp. nov. isolated from raw cow's milk.</title>
        <authorList>
            <person name="Baer M.K."/>
            <person name="Mehl L."/>
            <person name="Hellmuth R."/>
            <person name="Marke G."/>
            <person name="Lipski A."/>
        </authorList>
    </citation>
    <scope>NUCLEOTIDE SEQUENCE [LARGE SCALE GENOMIC DNA]</scope>
    <source>
        <strain evidence="2 3">LM112</strain>
    </source>
</reference>
<sequence length="73" mass="7825">MIKHYVVEGMTGENCRVSVEDEINELPGTQGVEVDVETGNVTVTGEVFTDADIIRAVENAGFTVQEEPDVAGL</sequence>
<dbReference type="EMBL" id="CP126970">
    <property type="protein sequence ID" value="WIM70900.1"/>
    <property type="molecule type" value="Genomic_DNA"/>
</dbReference>
<dbReference type="Gene3D" id="3.30.70.100">
    <property type="match status" value="1"/>
</dbReference>
<organism evidence="2 3">
    <name type="scientific">Corynebacterium suedekumii</name>
    <dbReference type="NCBI Taxonomy" id="3049801"/>
    <lineage>
        <taxon>Bacteria</taxon>
        <taxon>Bacillati</taxon>
        <taxon>Actinomycetota</taxon>
        <taxon>Actinomycetes</taxon>
        <taxon>Mycobacteriales</taxon>
        <taxon>Corynebacteriaceae</taxon>
        <taxon>Corynebacterium</taxon>
    </lineage>
</organism>
<dbReference type="Proteomes" id="UP001238805">
    <property type="component" value="Chromosome"/>
</dbReference>
<name>A0ABY8VQ36_9CORY</name>
<accession>A0ABY8VQ36</accession>
<feature type="domain" description="HMA" evidence="1">
    <location>
        <begin position="1"/>
        <end position="65"/>
    </location>
</feature>
<keyword evidence="3" id="KW-1185">Reference proteome</keyword>
<dbReference type="InterPro" id="IPR036163">
    <property type="entry name" value="HMA_dom_sf"/>
</dbReference>